<keyword evidence="2" id="KW-1185">Reference proteome</keyword>
<reference evidence="1 2" key="1">
    <citation type="submission" date="2020-07" db="EMBL/GenBank/DDBJ databases">
        <title>Endozoicomonas sp. nov., isolated from sediment.</title>
        <authorList>
            <person name="Gu T."/>
        </authorList>
    </citation>
    <scope>NUCLEOTIDE SEQUENCE [LARGE SCALE GENOMIC DNA]</scope>
    <source>
        <strain evidence="1 2">SM1973</strain>
    </source>
</reference>
<organism evidence="1 2">
    <name type="scientific">Spartinivicinus marinus</name>
    <dbReference type="NCBI Taxonomy" id="2994442"/>
    <lineage>
        <taxon>Bacteria</taxon>
        <taxon>Pseudomonadati</taxon>
        <taxon>Pseudomonadota</taxon>
        <taxon>Gammaproteobacteria</taxon>
        <taxon>Oceanospirillales</taxon>
        <taxon>Zooshikellaceae</taxon>
        <taxon>Spartinivicinus</taxon>
    </lineage>
</organism>
<dbReference type="EMBL" id="JACCKB010000023">
    <property type="protein sequence ID" value="NYZ67280.1"/>
    <property type="molecule type" value="Genomic_DNA"/>
</dbReference>
<proteinExistence type="predicted"/>
<comment type="caution">
    <text evidence="1">The sequence shown here is derived from an EMBL/GenBank/DDBJ whole genome shotgun (WGS) entry which is preliminary data.</text>
</comment>
<evidence type="ECO:0008006" key="3">
    <source>
        <dbReference type="Google" id="ProtNLM"/>
    </source>
</evidence>
<gene>
    <name evidence="1" type="ORF">H0A36_14775</name>
</gene>
<dbReference type="RefSeq" id="WP_180569302.1">
    <property type="nucleotide sequence ID" value="NZ_JACCKB010000023.1"/>
</dbReference>
<evidence type="ECO:0000313" key="1">
    <source>
        <dbReference type="EMBL" id="NYZ67280.1"/>
    </source>
</evidence>
<evidence type="ECO:0000313" key="2">
    <source>
        <dbReference type="Proteomes" id="UP000569732"/>
    </source>
</evidence>
<name>A0A853HZY0_9GAMM</name>
<protein>
    <recommendedName>
        <fullName evidence="3">Flagellar basal-body/hook protein C-terminal domain-containing protein</fullName>
    </recommendedName>
</protein>
<dbReference type="AlphaFoldDB" id="A0A853HZY0"/>
<sequence>MQVNSAFGAGLAGIQRGMQGLQASAETIAEANARDSFSMNKITEAIVDLKVNKHTVEASAKVIKAADENMGTLIDTLA</sequence>
<dbReference type="Proteomes" id="UP000569732">
    <property type="component" value="Unassembled WGS sequence"/>
</dbReference>
<accession>A0A853HZY0</accession>